<evidence type="ECO:0000256" key="3">
    <source>
        <dbReference type="ARBA" id="ARBA00022737"/>
    </source>
</evidence>
<evidence type="ECO:0000256" key="4">
    <source>
        <dbReference type="ARBA" id="ARBA00023315"/>
    </source>
</evidence>
<dbReference type="Pfam" id="PF00132">
    <property type="entry name" value="Hexapep"/>
    <property type="match status" value="1"/>
</dbReference>
<dbReference type="InterPro" id="IPR050179">
    <property type="entry name" value="Trans_hexapeptide_repeat"/>
</dbReference>
<dbReference type="KEGG" id="aalg:AREALGSMS7_03229"/>
<dbReference type="RefSeq" id="WP_093979090.1">
    <property type="nucleotide sequence ID" value="NZ_CP022515.1"/>
</dbReference>
<dbReference type="InterPro" id="IPR011004">
    <property type="entry name" value="Trimer_LpxA-like_sf"/>
</dbReference>
<sequence length="229" mass="25575">MKHIDTSMKKLTILGFYPQRLNLLMELGYDSNGYETFDVLQNIGVKEELSDYVENTYFDVRFHETYLEEKFDSFQKSSFAFGVIGIKSKEMVFDYFKKFNIKKTQFPNLIHPSCVISNSVELNKGIQIESLCSITVLAKIGFGVNIKRNSAIGHHCVINDYVTINPGAIISSFVEIGKNTLIGTGVVIKDKISIGENTIIGSGSNVTKDIPSNSIAYGNPCVVHRINKV</sequence>
<dbReference type="Proteomes" id="UP000204551">
    <property type="component" value="Chromosome"/>
</dbReference>
<comment type="similarity">
    <text evidence="1">Belongs to the transferase hexapeptide repeat family.</text>
</comment>
<name>A0A221UZ76_9FLAO</name>
<dbReference type="InterPro" id="IPR020019">
    <property type="entry name" value="AcTrfase_PglD-like"/>
</dbReference>
<proteinExistence type="inferred from homology"/>
<dbReference type="EC" id="2.3.1.-" evidence="5"/>
<dbReference type="InterPro" id="IPR018357">
    <property type="entry name" value="Hexapep_transf_CS"/>
</dbReference>
<dbReference type="Gene3D" id="2.160.10.10">
    <property type="entry name" value="Hexapeptide repeat proteins"/>
    <property type="match status" value="1"/>
</dbReference>
<keyword evidence="2 5" id="KW-0808">Transferase</keyword>
<organism evidence="5 6">
    <name type="scientific">Arenibacter algicola</name>
    <dbReference type="NCBI Taxonomy" id="616991"/>
    <lineage>
        <taxon>Bacteria</taxon>
        <taxon>Pseudomonadati</taxon>
        <taxon>Bacteroidota</taxon>
        <taxon>Flavobacteriia</taxon>
        <taxon>Flavobacteriales</taxon>
        <taxon>Flavobacteriaceae</taxon>
        <taxon>Arenibacter</taxon>
    </lineage>
</organism>
<dbReference type="PANTHER" id="PTHR43300:SF7">
    <property type="entry name" value="UDP-N-ACETYLBACILLOSAMINE N-ACETYLTRANSFERASE"/>
    <property type="match status" value="1"/>
</dbReference>
<reference evidence="5 6" key="1">
    <citation type="submission" date="2017-07" db="EMBL/GenBank/DDBJ databases">
        <title>Genome Sequence of Arenibacter algicola Strain SMS7 Isolated from a culture of the Diatom Skeletonema marinoi.</title>
        <authorList>
            <person name="Topel M."/>
            <person name="Pinder M.I.M."/>
            <person name="Johansson O.N."/>
            <person name="Kourtchenko O."/>
            <person name="Godhe A."/>
            <person name="Clarke A.K."/>
        </authorList>
    </citation>
    <scope>NUCLEOTIDE SEQUENCE [LARGE SCALE GENOMIC DNA]</scope>
    <source>
        <strain evidence="5 6">SMS7</strain>
    </source>
</reference>
<dbReference type="EMBL" id="CP022515">
    <property type="protein sequence ID" value="ASO06654.1"/>
    <property type="molecule type" value="Genomic_DNA"/>
</dbReference>
<protein>
    <submittedName>
        <fullName evidence="5">Putative acetyltransferase EpsM</fullName>
        <ecNumber evidence="5">2.3.1.-</ecNumber>
    </submittedName>
</protein>
<evidence type="ECO:0000313" key="5">
    <source>
        <dbReference type="EMBL" id="ASO06654.1"/>
    </source>
</evidence>
<dbReference type="SUPFAM" id="SSF51161">
    <property type="entry name" value="Trimeric LpxA-like enzymes"/>
    <property type="match status" value="1"/>
</dbReference>
<keyword evidence="4 5" id="KW-0012">Acyltransferase</keyword>
<evidence type="ECO:0000256" key="1">
    <source>
        <dbReference type="ARBA" id="ARBA00007274"/>
    </source>
</evidence>
<evidence type="ECO:0000313" key="6">
    <source>
        <dbReference type="Proteomes" id="UP000204551"/>
    </source>
</evidence>
<dbReference type="InterPro" id="IPR001451">
    <property type="entry name" value="Hexapep"/>
</dbReference>
<keyword evidence="3" id="KW-0677">Repeat</keyword>
<dbReference type="AlphaFoldDB" id="A0A221UZ76"/>
<gene>
    <name evidence="5" type="primary">epsM</name>
    <name evidence="5" type="ORF">AREALGSMS7_03229</name>
</gene>
<accession>A0A221UZ76</accession>
<dbReference type="PROSITE" id="PS00101">
    <property type="entry name" value="HEXAPEP_TRANSFERASES"/>
    <property type="match status" value="1"/>
</dbReference>
<evidence type="ECO:0000256" key="2">
    <source>
        <dbReference type="ARBA" id="ARBA00022679"/>
    </source>
</evidence>
<dbReference type="PANTHER" id="PTHR43300">
    <property type="entry name" value="ACETYLTRANSFERASE"/>
    <property type="match status" value="1"/>
</dbReference>
<dbReference type="CDD" id="cd03360">
    <property type="entry name" value="LbH_AT_putative"/>
    <property type="match status" value="1"/>
</dbReference>
<dbReference type="GO" id="GO:0016746">
    <property type="term" value="F:acyltransferase activity"/>
    <property type="evidence" value="ECO:0007669"/>
    <property type="project" value="UniProtKB-KW"/>
</dbReference>